<dbReference type="PROSITE" id="PS50943">
    <property type="entry name" value="HTH_CROC1"/>
    <property type="match status" value="1"/>
</dbReference>
<dbReference type="OrthoDB" id="5343295at2"/>
<dbReference type="CDD" id="cd00093">
    <property type="entry name" value="HTH_XRE"/>
    <property type="match status" value="1"/>
</dbReference>
<sequence>MSNEFNIGAKIKKLRLAKKLTLQAVARETGFSPALISQIENNNVSPPIATLSKIARFFDVKIGHFFAEEEEECRYEIVRADERKMMPRVISRAGTSQGYSYESLSWRKQNKKMEPFLLSVMEKVSEENTYSHDGEEFLFIMKGTAELVLEDQRHELGEGDCVYFDSSLRHRLLSKDGTEVQVLAVVAR</sequence>
<dbReference type="SUPFAM" id="SSF47413">
    <property type="entry name" value="lambda repressor-like DNA-binding domains"/>
    <property type="match status" value="1"/>
</dbReference>
<dbReference type="InterPro" id="IPR011051">
    <property type="entry name" value="RmlC_Cupin_sf"/>
</dbReference>
<dbReference type="InterPro" id="IPR010982">
    <property type="entry name" value="Lambda_DNA-bd_dom_sf"/>
</dbReference>
<dbReference type="Pfam" id="PF01381">
    <property type="entry name" value="HTH_3"/>
    <property type="match status" value="1"/>
</dbReference>
<feature type="domain" description="HTH cro/C1-type" evidence="2">
    <location>
        <begin position="11"/>
        <end position="65"/>
    </location>
</feature>
<dbReference type="STRING" id="115783.SAMN02745119_00023"/>
<dbReference type="AlphaFoldDB" id="A0A1T4JSA9"/>
<dbReference type="CDD" id="cd02209">
    <property type="entry name" value="cupin_XRE_C"/>
    <property type="match status" value="1"/>
</dbReference>
<dbReference type="Proteomes" id="UP000190102">
    <property type="component" value="Unassembled WGS sequence"/>
</dbReference>
<dbReference type="Pfam" id="PF07883">
    <property type="entry name" value="Cupin_2"/>
    <property type="match status" value="1"/>
</dbReference>
<dbReference type="InterPro" id="IPR050807">
    <property type="entry name" value="TransReg_Diox_bact_type"/>
</dbReference>
<dbReference type="RefSeq" id="WP_078788348.1">
    <property type="nucleotide sequence ID" value="NZ_FUWR01000001.1"/>
</dbReference>
<name>A0A1T4JSA9_9BACT</name>
<dbReference type="EMBL" id="FUWR01000001">
    <property type="protein sequence ID" value="SJZ32937.1"/>
    <property type="molecule type" value="Genomic_DNA"/>
</dbReference>
<evidence type="ECO:0000313" key="4">
    <source>
        <dbReference type="Proteomes" id="UP000190102"/>
    </source>
</evidence>
<dbReference type="Gene3D" id="1.10.260.40">
    <property type="entry name" value="lambda repressor-like DNA-binding domains"/>
    <property type="match status" value="1"/>
</dbReference>
<dbReference type="SUPFAM" id="SSF51182">
    <property type="entry name" value="RmlC-like cupins"/>
    <property type="match status" value="1"/>
</dbReference>
<dbReference type="GO" id="GO:0003677">
    <property type="term" value="F:DNA binding"/>
    <property type="evidence" value="ECO:0007669"/>
    <property type="project" value="UniProtKB-KW"/>
</dbReference>
<dbReference type="SMART" id="SM00530">
    <property type="entry name" value="HTH_XRE"/>
    <property type="match status" value="1"/>
</dbReference>
<accession>A0A1T4JSA9</accession>
<evidence type="ECO:0000256" key="1">
    <source>
        <dbReference type="ARBA" id="ARBA00023125"/>
    </source>
</evidence>
<protein>
    <submittedName>
        <fullName evidence="3">Transcriptional regulator, XRE family with cupin sensor</fullName>
    </submittedName>
</protein>
<keyword evidence="4" id="KW-1185">Reference proteome</keyword>
<dbReference type="PANTHER" id="PTHR46797">
    <property type="entry name" value="HTH-TYPE TRANSCRIPTIONAL REGULATOR"/>
    <property type="match status" value="1"/>
</dbReference>
<dbReference type="InterPro" id="IPR013096">
    <property type="entry name" value="Cupin_2"/>
</dbReference>
<organism evidence="3 4">
    <name type="scientific">Trichlorobacter thiogenes</name>
    <dbReference type="NCBI Taxonomy" id="115783"/>
    <lineage>
        <taxon>Bacteria</taxon>
        <taxon>Pseudomonadati</taxon>
        <taxon>Thermodesulfobacteriota</taxon>
        <taxon>Desulfuromonadia</taxon>
        <taxon>Geobacterales</taxon>
        <taxon>Geobacteraceae</taxon>
        <taxon>Trichlorobacter</taxon>
    </lineage>
</organism>
<dbReference type="Gene3D" id="2.60.120.10">
    <property type="entry name" value="Jelly Rolls"/>
    <property type="match status" value="1"/>
</dbReference>
<dbReference type="InterPro" id="IPR001387">
    <property type="entry name" value="Cro/C1-type_HTH"/>
</dbReference>
<gene>
    <name evidence="3" type="ORF">SAMN02745119_00023</name>
</gene>
<dbReference type="GO" id="GO:0005829">
    <property type="term" value="C:cytosol"/>
    <property type="evidence" value="ECO:0007669"/>
    <property type="project" value="TreeGrafter"/>
</dbReference>
<evidence type="ECO:0000313" key="3">
    <source>
        <dbReference type="EMBL" id="SJZ32937.1"/>
    </source>
</evidence>
<proteinExistence type="predicted"/>
<evidence type="ECO:0000259" key="2">
    <source>
        <dbReference type="PROSITE" id="PS50943"/>
    </source>
</evidence>
<dbReference type="PANTHER" id="PTHR46797:SF19">
    <property type="entry name" value="BLL2473 PROTEIN"/>
    <property type="match status" value="1"/>
</dbReference>
<dbReference type="GO" id="GO:0003700">
    <property type="term" value="F:DNA-binding transcription factor activity"/>
    <property type="evidence" value="ECO:0007669"/>
    <property type="project" value="TreeGrafter"/>
</dbReference>
<keyword evidence="1" id="KW-0238">DNA-binding</keyword>
<dbReference type="InterPro" id="IPR014710">
    <property type="entry name" value="RmlC-like_jellyroll"/>
</dbReference>
<reference evidence="4" key="1">
    <citation type="submission" date="2017-02" db="EMBL/GenBank/DDBJ databases">
        <authorList>
            <person name="Varghese N."/>
            <person name="Submissions S."/>
        </authorList>
    </citation>
    <scope>NUCLEOTIDE SEQUENCE [LARGE SCALE GENOMIC DNA]</scope>
    <source>
        <strain evidence="4">ATCC BAA-34</strain>
    </source>
</reference>